<keyword evidence="6" id="KW-0227">DNA damage</keyword>
<keyword evidence="7" id="KW-0234">DNA repair</keyword>
<evidence type="ECO:0000259" key="9">
    <source>
        <dbReference type="Pfam" id="PF01035"/>
    </source>
</evidence>
<dbReference type="CDD" id="cd06445">
    <property type="entry name" value="ATase"/>
    <property type="match status" value="1"/>
</dbReference>
<dbReference type="InterPro" id="IPR001497">
    <property type="entry name" value="MethylDNA_cys_MeTrfase_AS"/>
</dbReference>
<dbReference type="InterPro" id="IPR036217">
    <property type="entry name" value="MethylDNA_cys_MeTrfase_DNAb"/>
</dbReference>
<protein>
    <recommendedName>
        <fullName evidence="3">methylated-DNA--[protein]-cysteine S-methyltransferase</fullName>
        <ecNumber evidence="3">2.1.1.63</ecNumber>
    </recommendedName>
</protein>
<sequence>MVPEDDAVAHVAAQLAAYFRRELQVFDLPLAPVGNAFLREAWSHLARVPYGTTITYGDLAQRLDKPTSARAIGRANAINPISIIVPCHRVIGADGKLTGYSGGLERKAALLRLEGVNAGWAGHEPARLL</sequence>
<dbReference type="InterPro" id="IPR036631">
    <property type="entry name" value="MGMT_N_sf"/>
</dbReference>
<comment type="catalytic activity">
    <reaction evidence="1">
        <text>a 4-O-methyl-thymidine in DNA + L-cysteinyl-[protein] = a thymidine in DNA + S-methyl-L-cysteinyl-[protein]</text>
        <dbReference type="Rhea" id="RHEA:53428"/>
        <dbReference type="Rhea" id="RHEA-COMP:10131"/>
        <dbReference type="Rhea" id="RHEA-COMP:10132"/>
        <dbReference type="Rhea" id="RHEA-COMP:13555"/>
        <dbReference type="Rhea" id="RHEA-COMP:13556"/>
        <dbReference type="ChEBI" id="CHEBI:29950"/>
        <dbReference type="ChEBI" id="CHEBI:82612"/>
        <dbReference type="ChEBI" id="CHEBI:137386"/>
        <dbReference type="ChEBI" id="CHEBI:137387"/>
        <dbReference type="EC" id="2.1.1.63"/>
    </reaction>
</comment>
<dbReference type="InterPro" id="IPR036388">
    <property type="entry name" value="WH-like_DNA-bd_sf"/>
</dbReference>
<keyword evidence="5 10" id="KW-0808">Transferase</keyword>
<evidence type="ECO:0000313" key="11">
    <source>
        <dbReference type="Proteomes" id="UP000315388"/>
    </source>
</evidence>
<dbReference type="SUPFAM" id="SSF53155">
    <property type="entry name" value="Methylated DNA-protein cysteine methyltransferase domain"/>
    <property type="match status" value="1"/>
</dbReference>
<proteinExistence type="inferred from homology"/>
<dbReference type="InterPro" id="IPR014048">
    <property type="entry name" value="MethylDNA_cys_MeTrfase_DNA-bd"/>
</dbReference>
<evidence type="ECO:0000256" key="1">
    <source>
        <dbReference type="ARBA" id="ARBA00001286"/>
    </source>
</evidence>
<keyword evidence="4 10" id="KW-0489">Methyltransferase</keyword>
<dbReference type="Pfam" id="PF01035">
    <property type="entry name" value="DNA_binding_1"/>
    <property type="match status" value="1"/>
</dbReference>
<organism evidence="10 11">
    <name type="scientific">Brucella gallinifaecis</name>
    <dbReference type="NCBI Taxonomy" id="215590"/>
    <lineage>
        <taxon>Bacteria</taxon>
        <taxon>Pseudomonadati</taxon>
        <taxon>Pseudomonadota</taxon>
        <taxon>Alphaproteobacteria</taxon>
        <taxon>Hyphomicrobiales</taxon>
        <taxon>Brucellaceae</taxon>
        <taxon>Brucella/Ochrobactrum group</taxon>
        <taxon>Brucella</taxon>
    </lineage>
</organism>
<evidence type="ECO:0000256" key="3">
    <source>
        <dbReference type="ARBA" id="ARBA00011918"/>
    </source>
</evidence>
<comment type="similarity">
    <text evidence="2">Belongs to the MGMT family.</text>
</comment>
<evidence type="ECO:0000256" key="7">
    <source>
        <dbReference type="ARBA" id="ARBA00023204"/>
    </source>
</evidence>
<name>A0A502BVS7_9HYPH</name>
<evidence type="ECO:0000256" key="5">
    <source>
        <dbReference type="ARBA" id="ARBA00022679"/>
    </source>
</evidence>
<evidence type="ECO:0000256" key="6">
    <source>
        <dbReference type="ARBA" id="ARBA00022763"/>
    </source>
</evidence>
<dbReference type="Gene3D" id="1.10.10.10">
    <property type="entry name" value="Winged helix-like DNA-binding domain superfamily/Winged helix DNA-binding domain"/>
    <property type="match status" value="1"/>
</dbReference>
<dbReference type="Proteomes" id="UP000315388">
    <property type="component" value="Unassembled WGS sequence"/>
</dbReference>
<evidence type="ECO:0000313" key="10">
    <source>
        <dbReference type="EMBL" id="TPF77178.1"/>
    </source>
</evidence>
<feature type="domain" description="Methylated-DNA-[protein]-cysteine S-methyltransferase DNA binding" evidence="9">
    <location>
        <begin position="37"/>
        <end position="116"/>
    </location>
</feature>
<dbReference type="PROSITE" id="PS00374">
    <property type="entry name" value="MGMT"/>
    <property type="match status" value="1"/>
</dbReference>
<dbReference type="FunFam" id="1.10.10.10:FF:000214">
    <property type="entry name" value="Methylated-DNA--protein-cysteine methyltransferase"/>
    <property type="match status" value="1"/>
</dbReference>
<gene>
    <name evidence="10" type="ORF">FHY56_00050</name>
</gene>
<dbReference type="NCBIfam" id="TIGR00589">
    <property type="entry name" value="ogt"/>
    <property type="match status" value="1"/>
</dbReference>
<comment type="caution">
    <text evidence="10">The sequence shown here is derived from an EMBL/GenBank/DDBJ whole genome shotgun (WGS) entry which is preliminary data.</text>
</comment>
<dbReference type="GO" id="GO:0006281">
    <property type="term" value="P:DNA repair"/>
    <property type="evidence" value="ECO:0007669"/>
    <property type="project" value="UniProtKB-KW"/>
</dbReference>
<dbReference type="EMBL" id="VEWJ01000001">
    <property type="protein sequence ID" value="TPF77178.1"/>
    <property type="molecule type" value="Genomic_DNA"/>
</dbReference>
<keyword evidence="11" id="KW-1185">Reference proteome</keyword>
<evidence type="ECO:0000256" key="2">
    <source>
        <dbReference type="ARBA" id="ARBA00008711"/>
    </source>
</evidence>
<dbReference type="SUPFAM" id="SSF46767">
    <property type="entry name" value="Methylated DNA-protein cysteine methyltransferase, C-terminal domain"/>
    <property type="match status" value="1"/>
</dbReference>
<dbReference type="GO" id="GO:0032259">
    <property type="term" value="P:methylation"/>
    <property type="evidence" value="ECO:0007669"/>
    <property type="project" value="UniProtKB-KW"/>
</dbReference>
<reference evidence="10 11" key="1">
    <citation type="journal article" date="2003" name="Int. J. Syst. Evol. Microbiol.">
        <title>Towards a standardized format for the description of a novel species (of an established genus): Ochrobactrum gallinifaecis sp. nov.</title>
        <authorList>
            <person name="Kampfer P."/>
            <person name="Buczolits S."/>
            <person name="Albrecht A."/>
            <person name="Busse H.J."/>
            <person name="Stackebrandt E."/>
        </authorList>
    </citation>
    <scope>NUCLEOTIDE SEQUENCE [LARGE SCALE GENOMIC DNA]</scope>
    <source>
        <strain evidence="10 11">ISO 196</strain>
    </source>
</reference>
<dbReference type="AlphaFoldDB" id="A0A502BVS7"/>
<comment type="catalytic activity">
    <reaction evidence="8">
        <text>a 6-O-methyl-2'-deoxyguanosine in DNA + L-cysteinyl-[protein] = S-methyl-L-cysteinyl-[protein] + a 2'-deoxyguanosine in DNA</text>
        <dbReference type="Rhea" id="RHEA:24000"/>
        <dbReference type="Rhea" id="RHEA-COMP:10131"/>
        <dbReference type="Rhea" id="RHEA-COMP:10132"/>
        <dbReference type="Rhea" id="RHEA-COMP:11367"/>
        <dbReference type="Rhea" id="RHEA-COMP:11368"/>
        <dbReference type="ChEBI" id="CHEBI:29950"/>
        <dbReference type="ChEBI" id="CHEBI:82612"/>
        <dbReference type="ChEBI" id="CHEBI:85445"/>
        <dbReference type="ChEBI" id="CHEBI:85448"/>
        <dbReference type="EC" id="2.1.1.63"/>
    </reaction>
</comment>
<evidence type="ECO:0000256" key="8">
    <source>
        <dbReference type="ARBA" id="ARBA00049348"/>
    </source>
</evidence>
<evidence type="ECO:0000256" key="4">
    <source>
        <dbReference type="ARBA" id="ARBA00022603"/>
    </source>
</evidence>
<dbReference type="OrthoDB" id="9802228at2"/>
<dbReference type="PANTHER" id="PTHR10815:SF5">
    <property type="entry name" value="METHYLATED-DNA--PROTEIN-CYSTEINE METHYLTRANSFERASE"/>
    <property type="match status" value="1"/>
</dbReference>
<dbReference type="PANTHER" id="PTHR10815">
    <property type="entry name" value="METHYLATED-DNA--PROTEIN-CYSTEINE METHYLTRANSFERASE"/>
    <property type="match status" value="1"/>
</dbReference>
<dbReference type="GO" id="GO:0003908">
    <property type="term" value="F:methylated-DNA-[protein]-cysteine S-methyltransferase activity"/>
    <property type="evidence" value="ECO:0007669"/>
    <property type="project" value="UniProtKB-EC"/>
</dbReference>
<dbReference type="EC" id="2.1.1.63" evidence="3"/>
<accession>A0A502BVS7</accession>